<sequence>MKGSDYLILLKQKVVNFIYWYNSSSIGHRNFVWVFIGIGCGYIYGTLEYKKKIRDKGIYGDFIYVDEYIVDDQNKKQFEKNYNKLNIHSFKNKGYEYTKMFKAIKNENCPLSYLQLRLWRNKNCYEQYVNNKNIQTLLTNLKDTCIFYSTQKYKTIVDDSIVRLIP</sequence>
<proteinExistence type="predicted"/>
<gene>
    <name evidence="2" type="ORF">PFFCH_04564</name>
</gene>
<dbReference type="OrthoDB" id="390489at2759"/>
<dbReference type="AlphaFoldDB" id="A0A024VJD7"/>
<evidence type="ECO:0000313" key="2">
    <source>
        <dbReference type="EMBL" id="ETW28006.1"/>
    </source>
</evidence>
<evidence type="ECO:0000313" key="3">
    <source>
        <dbReference type="Proteomes" id="UP000030656"/>
    </source>
</evidence>
<protein>
    <submittedName>
        <fullName evidence="2">Uncharacterized protein</fullName>
    </submittedName>
</protein>
<feature type="transmembrane region" description="Helical" evidence="1">
    <location>
        <begin position="30"/>
        <end position="47"/>
    </location>
</feature>
<reference evidence="2 3" key="2">
    <citation type="submission" date="2013-02" db="EMBL/GenBank/DDBJ databases">
        <title>The Genome Sequence of Plasmodium falciparum FCH/4.</title>
        <authorList>
            <consortium name="The Broad Institute Genome Sequencing Platform"/>
            <consortium name="The Broad Institute Genome Sequencing Center for Infectious Disease"/>
            <person name="Neafsey D."/>
            <person name="Cheeseman I."/>
            <person name="Volkman S."/>
            <person name="Adams J."/>
            <person name="Walker B."/>
            <person name="Young S.K."/>
            <person name="Zeng Q."/>
            <person name="Gargeya S."/>
            <person name="Fitzgerald M."/>
            <person name="Haas B."/>
            <person name="Abouelleil A."/>
            <person name="Alvarado L."/>
            <person name="Arachchi H.M."/>
            <person name="Berlin A.M."/>
            <person name="Chapman S.B."/>
            <person name="Dewar J."/>
            <person name="Goldberg J."/>
            <person name="Griggs A."/>
            <person name="Gujja S."/>
            <person name="Hansen M."/>
            <person name="Howarth C."/>
            <person name="Imamovic A."/>
            <person name="Larimer J."/>
            <person name="McCowan C."/>
            <person name="Murphy C."/>
            <person name="Neiman D."/>
            <person name="Pearson M."/>
            <person name="Priest M."/>
            <person name="Roberts A."/>
            <person name="Saif S."/>
            <person name="Shea T."/>
            <person name="Sisk P."/>
            <person name="Sykes S."/>
            <person name="Wortman J."/>
            <person name="Nusbaum C."/>
            <person name="Birren B."/>
        </authorList>
    </citation>
    <scope>NUCLEOTIDE SEQUENCE [LARGE SCALE GENOMIC DNA]</scope>
    <source>
        <strain evidence="2 3">FCH/4</strain>
    </source>
</reference>
<name>A0A024VJD7_PLAFA</name>
<keyword evidence="1" id="KW-0472">Membrane</keyword>
<accession>A0A024VJD7</accession>
<organism evidence="2 3">
    <name type="scientific">Plasmodium falciparum FCH/4</name>
    <dbReference type="NCBI Taxonomy" id="1036724"/>
    <lineage>
        <taxon>Eukaryota</taxon>
        <taxon>Sar</taxon>
        <taxon>Alveolata</taxon>
        <taxon>Apicomplexa</taxon>
        <taxon>Aconoidasida</taxon>
        <taxon>Haemosporida</taxon>
        <taxon>Plasmodiidae</taxon>
        <taxon>Plasmodium</taxon>
        <taxon>Plasmodium (Laverania)</taxon>
    </lineage>
</organism>
<dbReference type="SMR" id="A0A024VJD7"/>
<evidence type="ECO:0000256" key="1">
    <source>
        <dbReference type="SAM" id="Phobius"/>
    </source>
</evidence>
<reference evidence="2 3" key="1">
    <citation type="submission" date="2013-02" db="EMBL/GenBank/DDBJ databases">
        <title>The Genome Annotation of Plasmodium falciparum FCH/4.</title>
        <authorList>
            <consortium name="The Broad Institute Genome Sequencing Platform"/>
            <consortium name="The Broad Institute Genome Sequencing Center for Infectious Disease"/>
            <person name="Neafsey D."/>
            <person name="Hoffman S."/>
            <person name="Volkman S."/>
            <person name="Rosenthal P."/>
            <person name="Walker B."/>
            <person name="Young S.K."/>
            <person name="Zeng Q."/>
            <person name="Gargeya S."/>
            <person name="Fitzgerald M."/>
            <person name="Haas B."/>
            <person name="Abouelleil A."/>
            <person name="Allen A.W."/>
            <person name="Alvarado L."/>
            <person name="Arachchi H.M."/>
            <person name="Berlin A.M."/>
            <person name="Chapman S.B."/>
            <person name="Gainer-Dewar J."/>
            <person name="Goldberg J."/>
            <person name="Griggs A."/>
            <person name="Gujja S."/>
            <person name="Hansen M."/>
            <person name="Howarth C."/>
            <person name="Imamovic A."/>
            <person name="Ireland A."/>
            <person name="Larimer J."/>
            <person name="McCowan C."/>
            <person name="Murphy C."/>
            <person name="Pearson M."/>
            <person name="Poon T.W."/>
            <person name="Priest M."/>
            <person name="Roberts A."/>
            <person name="Saif S."/>
            <person name="Shea T."/>
            <person name="Sisk P."/>
            <person name="Sykes S."/>
            <person name="Wortman J."/>
            <person name="Nusbaum C."/>
            <person name="Birren B."/>
        </authorList>
    </citation>
    <scope>NUCLEOTIDE SEQUENCE [LARGE SCALE GENOMIC DNA]</scope>
    <source>
        <strain evidence="2 3">FCH/4</strain>
    </source>
</reference>
<dbReference type="EMBL" id="KI928028">
    <property type="protein sequence ID" value="ETW28006.1"/>
    <property type="molecule type" value="Genomic_DNA"/>
</dbReference>
<keyword evidence="1" id="KW-0812">Transmembrane</keyword>
<keyword evidence="1" id="KW-1133">Transmembrane helix</keyword>
<dbReference type="Proteomes" id="UP000030656">
    <property type="component" value="Unassembled WGS sequence"/>
</dbReference>